<organism evidence="3 4">
    <name type="scientific">Rhodotorula toruloides</name>
    <name type="common">Yeast</name>
    <name type="synonym">Rhodosporidium toruloides</name>
    <dbReference type="NCBI Taxonomy" id="5286"/>
    <lineage>
        <taxon>Eukaryota</taxon>
        <taxon>Fungi</taxon>
        <taxon>Dikarya</taxon>
        <taxon>Basidiomycota</taxon>
        <taxon>Pucciniomycotina</taxon>
        <taxon>Microbotryomycetes</taxon>
        <taxon>Sporidiobolales</taxon>
        <taxon>Sporidiobolaceae</taxon>
        <taxon>Rhodotorula</taxon>
    </lineage>
</organism>
<keyword evidence="2" id="KW-1133">Transmembrane helix</keyword>
<feature type="region of interest" description="Disordered" evidence="1">
    <location>
        <begin position="334"/>
        <end position="380"/>
    </location>
</feature>
<reference evidence="3 4" key="1">
    <citation type="submission" date="2019-07" db="EMBL/GenBank/DDBJ databases">
        <title>Rhodotorula toruloides NBRC10032 genome sequencing.</title>
        <authorList>
            <person name="Shida Y."/>
            <person name="Takaku H."/>
            <person name="Ogasawara W."/>
            <person name="Mori K."/>
        </authorList>
    </citation>
    <scope>NUCLEOTIDE SEQUENCE [LARGE SCALE GENOMIC DNA]</scope>
    <source>
        <strain evidence="3 4">NBRC10032</strain>
    </source>
</reference>
<dbReference type="EMBL" id="BJWK01000001">
    <property type="protein sequence ID" value="GEM06293.1"/>
    <property type="molecule type" value="Genomic_DNA"/>
</dbReference>
<dbReference type="AlphaFoldDB" id="A0A511K7G6"/>
<evidence type="ECO:0000256" key="1">
    <source>
        <dbReference type="SAM" id="MobiDB-lite"/>
    </source>
</evidence>
<feature type="compositionally biased region" description="Polar residues" evidence="1">
    <location>
        <begin position="175"/>
        <end position="185"/>
    </location>
</feature>
<feature type="compositionally biased region" description="Basic and acidic residues" evidence="1">
    <location>
        <begin position="343"/>
        <end position="352"/>
    </location>
</feature>
<dbReference type="OrthoDB" id="3251367at2759"/>
<sequence>MMPPPSSLSSHSLPRSRTLRPIHSYSSLTAASLASDSPAYVTAKSSLQPTPDRSLESLVTAPESARSWTGSRSRNDSGECDAYLSTAKGPMLSAEPSMSSFASTSTTSELVISPSDPYPSPLYSAPIAPIRQLPSTANKENVPPTQERPTSPHPRPTSPLRPVPTARQQPRLLAASSSQSDFPTPLTSHNSLAAFKAAHGGYAASSSQGGCSSDTHRTSSDVDLDLSFERDSRRTSGASAQAMLGVELIEEGFEEHRREKRDWVRIDVAPADHDIPESQLMRSSSGQLVGARHARATSALDLRAQFKAVETALHAAHAPHDVAITMDVGALAEDEAEHRRKREVREGKRPIEGPRAGSSTAPLPATERFAGQPSKRSSIGRGFAYHTTGIVEPPPHSAPAVYRATFASQQEQRNPVDARQNKGFPMPLRLLQRKKRSAEALFSSAMSAASAWTHRSGRHDPGADSELDSVGPSPLFDSDVEGTNRTAPSTPNDTPVLQECFELDDLAPPVPHRLGNSFHPNAPLAGLGFDFGGEEIENQRSTVVPLRQSRRVSLPPTTAHRRSIGHNAIPSLSLSPPRERPSEDSSITLSTIASQDSALDPTVSPSRRLSRRLSSSDDVKPKKTVSVHFDRIPHSATASRAPRDPQALPFVQTPAHLLVTPTPKSTAAARSPSFSFSPAPLRLVKIQLLRAAGYTVSEEPVATPADPPTDGKPDATTLDVDIAHAEPRRPTVWDDVTDLLSSSPATWLDEVVPAKLAFVAGFLMPWLWILGGCAVQYHPSGVKKQASTSGPADEEMYAGLDRWIFLNRVAAGGGGVAVSVFVAIAIWAACTA</sequence>
<feature type="transmembrane region" description="Helical" evidence="2">
    <location>
        <begin position="805"/>
        <end position="829"/>
    </location>
</feature>
<feature type="compositionally biased region" description="Low complexity" evidence="1">
    <location>
        <begin position="93"/>
        <end position="126"/>
    </location>
</feature>
<gene>
    <name evidence="3" type="ORF">Rt10032_c01g0310</name>
</gene>
<proteinExistence type="predicted"/>
<feature type="compositionally biased region" description="Pro residues" evidence="1">
    <location>
        <begin position="151"/>
        <end position="162"/>
    </location>
</feature>
<feature type="region of interest" description="Disordered" evidence="1">
    <location>
        <begin position="453"/>
        <end position="494"/>
    </location>
</feature>
<comment type="caution">
    <text evidence="3">The sequence shown here is derived from an EMBL/GenBank/DDBJ whole genome shotgun (WGS) entry which is preliminary data.</text>
</comment>
<dbReference type="Proteomes" id="UP000321518">
    <property type="component" value="Unassembled WGS sequence"/>
</dbReference>
<evidence type="ECO:0000313" key="4">
    <source>
        <dbReference type="Proteomes" id="UP000321518"/>
    </source>
</evidence>
<feature type="region of interest" description="Disordered" evidence="1">
    <location>
        <begin position="540"/>
        <end position="622"/>
    </location>
</feature>
<protein>
    <submittedName>
        <fullName evidence="3">Uncharacterized protein</fullName>
    </submittedName>
</protein>
<name>A0A511K7G6_RHOTO</name>
<feature type="region of interest" description="Disordered" evidence="1">
    <location>
        <begin position="40"/>
        <end position="185"/>
    </location>
</feature>
<feature type="compositionally biased region" description="Polar residues" evidence="1">
    <location>
        <begin position="587"/>
        <end position="597"/>
    </location>
</feature>
<accession>A0A511K7G6</accession>
<keyword evidence="2" id="KW-0472">Membrane</keyword>
<evidence type="ECO:0000313" key="3">
    <source>
        <dbReference type="EMBL" id="GEM06293.1"/>
    </source>
</evidence>
<feature type="compositionally biased region" description="Polar residues" evidence="1">
    <location>
        <begin position="481"/>
        <end position="494"/>
    </location>
</feature>
<keyword evidence="2" id="KW-0812">Transmembrane</keyword>
<evidence type="ECO:0000256" key="2">
    <source>
        <dbReference type="SAM" id="Phobius"/>
    </source>
</evidence>